<dbReference type="AlphaFoldDB" id="A0A816JQ52"/>
<gene>
    <name evidence="1" type="ORF">DARMORV10_C04P08040.1</name>
</gene>
<evidence type="ECO:0000313" key="1">
    <source>
        <dbReference type="EMBL" id="CAF1808863.1"/>
    </source>
</evidence>
<organism evidence="1">
    <name type="scientific">Brassica napus</name>
    <name type="common">Rape</name>
    <dbReference type="NCBI Taxonomy" id="3708"/>
    <lineage>
        <taxon>Eukaryota</taxon>
        <taxon>Viridiplantae</taxon>
        <taxon>Streptophyta</taxon>
        <taxon>Embryophyta</taxon>
        <taxon>Tracheophyta</taxon>
        <taxon>Spermatophyta</taxon>
        <taxon>Magnoliopsida</taxon>
        <taxon>eudicotyledons</taxon>
        <taxon>Gunneridae</taxon>
        <taxon>Pentapetalae</taxon>
        <taxon>rosids</taxon>
        <taxon>malvids</taxon>
        <taxon>Brassicales</taxon>
        <taxon>Brassicaceae</taxon>
        <taxon>Brassiceae</taxon>
        <taxon>Brassica</taxon>
    </lineage>
</organism>
<proteinExistence type="predicted"/>
<protein>
    <submittedName>
        <fullName evidence="1">(rape) hypothetical protein</fullName>
    </submittedName>
</protein>
<dbReference type="Proteomes" id="UP001295469">
    <property type="component" value="Chromosome C04"/>
</dbReference>
<name>A0A816JQ52_BRANA</name>
<dbReference type="EMBL" id="HG994368">
    <property type="protein sequence ID" value="CAF1808863.1"/>
    <property type="molecule type" value="Genomic_DNA"/>
</dbReference>
<reference evidence="1" key="1">
    <citation type="submission" date="2021-01" db="EMBL/GenBank/DDBJ databases">
        <authorList>
            <consortium name="Genoscope - CEA"/>
            <person name="William W."/>
        </authorList>
    </citation>
    <scope>NUCLEOTIDE SEQUENCE</scope>
</reference>
<accession>A0A816JQ52</accession>
<sequence length="56" mass="6189">MVTVDRHIPKMPGLLQNDEHSSGIFSHGELHPTMCSSFSTRLFFRGAQARSASMPS</sequence>